<keyword evidence="2" id="KW-0812">Transmembrane</keyword>
<proteinExistence type="predicted"/>
<accession>A0ABW1C4U8</accession>
<evidence type="ECO:0000313" key="3">
    <source>
        <dbReference type="EMBL" id="MFC5819818.1"/>
    </source>
</evidence>
<dbReference type="Proteomes" id="UP001596096">
    <property type="component" value="Unassembled WGS sequence"/>
</dbReference>
<gene>
    <name evidence="3" type="ORF">ACFPUY_32370</name>
</gene>
<evidence type="ECO:0000256" key="2">
    <source>
        <dbReference type="SAM" id="Phobius"/>
    </source>
</evidence>
<keyword evidence="4" id="KW-1185">Reference proteome</keyword>
<evidence type="ECO:0008006" key="5">
    <source>
        <dbReference type="Google" id="ProtNLM"/>
    </source>
</evidence>
<keyword evidence="2" id="KW-0472">Membrane</keyword>
<feature type="transmembrane region" description="Helical" evidence="2">
    <location>
        <begin position="134"/>
        <end position="154"/>
    </location>
</feature>
<protein>
    <recommendedName>
        <fullName evidence="5">Helix-turn-helix domain-containing protein</fullName>
    </recommendedName>
</protein>
<dbReference type="RefSeq" id="WP_219545372.1">
    <property type="nucleotide sequence ID" value="NZ_JAHKRN010000015.1"/>
</dbReference>
<reference evidence="4" key="1">
    <citation type="journal article" date="2019" name="Int. J. Syst. Evol. Microbiol.">
        <title>The Global Catalogue of Microorganisms (GCM) 10K type strain sequencing project: providing services to taxonomists for standard genome sequencing and annotation.</title>
        <authorList>
            <consortium name="The Broad Institute Genomics Platform"/>
            <consortium name="The Broad Institute Genome Sequencing Center for Infectious Disease"/>
            <person name="Wu L."/>
            <person name="Ma J."/>
        </authorList>
    </citation>
    <scope>NUCLEOTIDE SEQUENCE [LARGE SCALE GENOMIC DNA]</scope>
    <source>
        <strain evidence="4">CGMCC 4.7106</strain>
    </source>
</reference>
<name>A0ABW1C4U8_9ACTN</name>
<feature type="region of interest" description="Disordered" evidence="1">
    <location>
        <begin position="92"/>
        <end position="123"/>
    </location>
</feature>
<organism evidence="3 4">
    <name type="scientific">Nonomuraea harbinensis</name>
    <dbReference type="NCBI Taxonomy" id="1286938"/>
    <lineage>
        <taxon>Bacteria</taxon>
        <taxon>Bacillati</taxon>
        <taxon>Actinomycetota</taxon>
        <taxon>Actinomycetes</taxon>
        <taxon>Streptosporangiales</taxon>
        <taxon>Streptosporangiaceae</taxon>
        <taxon>Nonomuraea</taxon>
    </lineage>
</organism>
<keyword evidence="2" id="KW-1133">Transmembrane helix</keyword>
<evidence type="ECO:0000256" key="1">
    <source>
        <dbReference type="SAM" id="MobiDB-lite"/>
    </source>
</evidence>
<evidence type="ECO:0000313" key="4">
    <source>
        <dbReference type="Proteomes" id="UP001596096"/>
    </source>
</evidence>
<sequence length="450" mass="47869">MERRAGRPQGRPRGSTEQANALAEFLLGLTGGTTLRELAGRYHVSKTLWGEYRSGEKIIPLELLRRLVRDRTPDERTRRTRLETAERLHAAALATTPQPSTALTEPPPASPASVEPIGPAAGGVPVGRRRRRPLLFIGVAGIVVLAVLVALAGWEPPSAPGVPASGVVTAPPLSGAGVFSVGPGGRGVFRWDGGEEWTKIGDAAKRLWAGPAGLFATGMDDRLYVYGGSPGVWSPISEPGADFAVAGPRLHRLAADRQSVHVWDGQGASWTWIGAPATRLYGGTRGLFAVAPGTGWIWFYRDRPGHWDFAGTEGASFAVTGQGLYGLTPDRGAVNRWTEGEPPASRRRWVHAAGPAGELYGGAEGLFSTDPPGVRLRVLPEPGPGAWQDIGPAGAETRVGGRAVYVLARDRSRILRWTRDTGAWQRIGGPAQTLAVWEDPDGQAEPHRAG</sequence>
<dbReference type="EMBL" id="JBHSNW010000021">
    <property type="protein sequence ID" value="MFC5819818.1"/>
    <property type="molecule type" value="Genomic_DNA"/>
</dbReference>
<comment type="caution">
    <text evidence="3">The sequence shown here is derived from an EMBL/GenBank/DDBJ whole genome shotgun (WGS) entry which is preliminary data.</text>
</comment>